<gene>
    <name evidence="1" type="ORF">BIW11_12249</name>
</gene>
<keyword evidence="2" id="KW-1185">Reference proteome</keyword>
<dbReference type="InParanoid" id="A0A1V9X786"/>
<evidence type="ECO:0000313" key="1">
    <source>
        <dbReference type="EMBL" id="OQR69449.1"/>
    </source>
</evidence>
<name>A0A1V9X786_9ACAR</name>
<organism evidence="1 2">
    <name type="scientific">Tropilaelaps mercedesae</name>
    <dbReference type="NCBI Taxonomy" id="418985"/>
    <lineage>
        <taxon>Eukaryota</taxon>
        <taxon>Metazoa</taxon>
        <taxon>Ecdysozoa</taxon>
        <taxon>Arthropoda</taxon>
        <taxon>Chelicerata</taxon>
        <taxon>Arachnida</taxon>
        <taxon>Acari</taxon>
        <taxon>Parasitiformes</taxon>
        <taxon>Mesostigmata</taxon>
        <taxon>Gamasina</taxon>
        <taxon>Dermanyssoidea</taxon>
        <taxon>Laelapidae</taxon>
        <taxon>Tropilaelaps</taxon>
    </lineage>
</organism>
<comment type="caution">
    <text evidence="1">The sequence shown here is derived from an EMBL/GenBank/DDBJ whole genome shotgun (WGS) entry which is preliminary data.</text>
</comment>
<sequence length="14" mass="1655">MHCYRDCSSSEYSS</sequence>
<protein>
    <submittedName>
        <fullName evidence="1">Uncharacterized protein</fullName>
    </submittedName>
</protein>
<reference evidence="1 2" key="1">
    <citation type="journal article" date="2017" name="Gigascience">
        <title>Draft genome of the honey bee ectoparasitic mite, Tropilaelaps mercedesae, is shaped by the parasitic life history.</title>
        <authorList>
            <person name="Dong X."/>
            <person name="Armstrong S.D."/>
            <person name="Xia D."/>
            <person name="Makepeace B.L."/>
            <person name="Darby A.C."/>
            <person name="Kadowaki T."/>
        </authorList>
    </citation>
    <scope>NUCLEOTIDE SEQUENCE [LARGE SCALE GENOMIC DNA]</scope>
    <source>
        <strain evidence="1">Wuxi-XJTLU</strain>
    </source>
</reference>
<dbReference type="EMBL" id="MNPL01021005">
    <property type="protein sequence ID" value="OQR69449.1"/>
    <property type="molecule type" value="Genomic_DNA"/>
</dbReference>
<evidence type="ECO:0000313" key="2">
    <source>
        <dbReference type="Proteomes" id="UP000192247"/>
    </source>
</evidence>
<dbReference type="Proteomes" id="UP000192247">
    <property type="component" value="Unassembled WGS sequence"/>
</dbReference>
<proteinExistence type="predicted"/>
<accession>A0A1V9X786</accession>